<dbReference type="PROSITE" id="PS51186">
    <property type="entry name" value="GNAT"/>
    <property type="match status" value="1"/>
</dbReference>
<dbReference type="AlphaFoldDB" id="A0A937AA48"/>
<dbReference type="CDD" id="cd04301">
    <property type="entry name" value="NAT_SF"/>
    <property type="match status" value="1"/>
</dbReference>
<dbReference type="RefSeq" id="WP_201922925.1">
    <property type="nucleotide sequence ID" value="NZ_JAERQG010000004.1"/>
</dbReference>
<dbReference type="EMBL" id="JAERQG010000004">
    <property type="protein sequence ID" value="MBL0766435.1"/>
    <property type="molecule type" value="Genomic_DNA"/>
</dbReference>
<evidence type="ECO:0000259" key="1">
    <source>
        <dbReference type="PROSITE" id="PS51186"/>
    </source>
</evidence>
<accession>A0A937AA48</accession>
<keyword evidence="3" id="KW-1185">Reference proteome</keyword>
<sequence length="318" mass="36173">MMEIRPATKNDIPAIIKLLKASLGESLMPKSEAYWQWKHINNPFGASPVWIATEADQIIGVRAFMKWNWQGADATYSAIRAVDTATDPKHQGKGIFKKLTLGLLDDCKAKGVDLVYNTPNQQSKPGYLKMGWQEAGKLPIQLSIKNPLNIVKHKLKAKLDAEFLEIPQADQFKLEDAFDNFKFNFESSSAHINTVFSLAYLKWRYLDIPIIPYYAHFNDKACCIFRIKLGSMGKELRICDAFGRNKDKQQLIKELYKSSIDFDYMSIDGFTEIKLPGLLKFKRSLGPDVTIRPLAMESVTSFKDFSNWTPSLGDLEVF</sequence>
<dbReference type="Gene3D" id="3.40.630.30">
    <property type="match status" value="1"/>
</dbReference>
<dbReference type="InterPro" id="IPR000182">
    <property type="entry name" value="GNAT_dom"/>
</dbReference>
<gene>
    <name evidence="2" type="ORF">JKP34_14305</name>
</gene>
<dbReference type="SUPFAM" id="SSF55729">
    <property type="entry name" value="Acyl-CoA N-acyltransferases (Nat)"/>
    <property type="match status" value="1"/>
</dbReference>
<protein>
    <submittedName>
        <fullName evidence="2">GNAT family N-acetyltransferase</fullName>
    </submittedName>
</protein>
<dbReference type="InterPro" id="IPR016181">
    <property type="entry name" value="Acyl_CoA_acyltransferase"/>
</dbReference>
<name>A0A937AA48_9BACT</name>
<evidence type="ECO:0000313" key="2">
    <source>
        <dbReference type="EMBL" id="MBL0766435.1"/>
    </source>
</evidence>
<feature type="domain" description="N-acetyltransferase" evidence="1">
    <location>
        <begin position="2"/>
        <end position="157"/>
    </location>
</feature>
<dbReference type="Pfam" id="PF13527">
    <property type="entry name" value="Acetyltransf_9"/>
    <property type="match status" value="1"/>
</dbReference>
<reference evidence="2" key="1">
    <citation type="submission" date="2021-01" db="EMBL/GenBank/DDBJ databases">
        <title>Marivirga sp. nov., isolated from intertidal surface sediments.</title>
        <authorList>
            <person name="Zhang M."/>
        </authorList>
    </citation>
    <scope>NUCLEOTIDE SEQUENCE</scope>
    <source>
        <strain evidence="2">SM1354</strain>
    </source>
</reference>
<evidence type="ECO:0000313" key="3">
    <source>
        <dbReference type="Proteomes" id="UP000642920"/>
    </source>
</evidence>
<organism evidence="2 3">
    <name type="scientific">Marivirga atlantica</name>
    <dbReference type="NCBI Taxonomy" id="1548457"/>
    <lineage>
        <taxon>Bacteria</taxon>
        <taxon>Pseudomonadati</taxon>
        <taxon>Bacteroidota</taxon>
        <taxon>Cytophagia</taxon>
        <taxon>Cytophagales</taxon>
        <taxon>Marivirgaceae</taxon>
        <taxon>Marivirga</taxon>
    </lineage>
</organism>
<dbReference type="Proteomes" id="UP000642920">
    <property type="component" value="Unassembled WGS sequence"/>
</dbReference>
<comment type="caution">
    <text evidence="2">The sequence shown here is derived from an EMBL/GenBank/DDBJ whole genome shotgun (WGS) entry which is preliminary data.</text>
</comment>
<dbReference type="GO" id="GO:0016747">
    <property type="term" value="F:acyltransferase activity, transferring groups other than amino-acyl groups"/>
    <property type="evidence" value="ECO:0007669"/>
    <property type="project" value="InterPro"/>
</dbReference>
<proteinExistence type="predicted"/>